<accession>A0A1H0A3B2</accession>
<evidence type="ECO:0000256" key="2">
    <source>
        <dbReference type="ARBA" id="ARBA00023125"/>
    </source>
</evidence>
<dbReference type="GO" id="GO:0003677">
    <property type="term" value="F:DNA binding"/>
    <property type="evidence" value="ECO:0007669"/>
    <property type="project" value="UniProtKB-KW"/>
</dbReference>
<dbReference type="InterPro" id="IPR047640">
    <property type="entry name" value="RpiR-like"/>
</dbReference>
<dbReference type="InterPro" id="IPR009057">
    <property type="entry name" value="Homeodomain-like_sf"/>
</dbReference>
<dbReference type="OrthoDB" id="9762536at2"/>
<evidence type="ECO:0000259" key="4">
    <source>
        <dbReference type="PROSITE" id="PS51071"/>
    </source>
</evidence>
<evidence type="ECO:0000256" key="1">
    <source>
        <dbReference type="ARBA" id="ARBA00023015"/>
    </source>
</evidence>
<name>A0A1H0A3B2_9FIRM</name>
<dbReference type="GO" id="GO:1901135">
    <property type="term" value="P:carbohydrate derivative metabolic process"/>
    <property type="evidence" value="ECO:0007669"/>
    <property type="project" value="InterPro"/>
</dbReference>
<dbReference type="InterPro" id="IPR001347">
    <property type="entry name" value="SIS_dom"/>
</dbReference>
<dbReference type="Proteomes" id="UP000187651">
    <property type="component" value="Unassembled WGS sequence"/>
</dbReference>
<dbReference type="PROSITE" id="PS51464">
    <property type="entry name" value="SIS"/>
    <property type="match status" value="1"/>
</dbReference>
<dbReference type="Pfam" id="PF01380">
    <property type="entry name" value="SIS"/>
    <property type="match status" value="1"/>
</dbReference>
<dbReference type="InterPro" id="IPR035472">
    <property type="entry name" value="RpiR-like_SIS"/>
</dbReference>
<organism evidence="6 7">
    <name type="scientific">Lachnospira pectinoschiza</name>
    <dbReference type="NCBI Taxonomy" id="28052"/>
    <lineage>
        <taxon>Bacteria</taxon>
        <taxon>Bacillati</taxon>
        <taxon>Bacillota</taxon>
        <taxon>Clostridia</taxon>
        <taxon>Lachnospirales</taxon>
        <taxon>Lachnospiraceae</taxon>
        <taxon>Lachnospira</taxon>
    </lineage>
</organism>
<dbReference type="AlphaFoldDB" id="A0A1H0A3B2"/>
<dbReference type="PANTHER" id="PTHR30514">
    <property type="entry name" value="GLUCOKINASE"/>
    <property type="match status" value="1"/>
</dbReference>
<dbReference type="GO" id="GO:0003700">
    <property type="term" value="F:DNA-binding transcription factor activity"/>
    <property type="evidence" value="ECO:0007669"/>
    <property type="project" value="InterPro"/>
</dbReference>
<dbReference type="Gene3D" id="1.10.10.10">
    <property type="entry name" value="Winged helix-like DNA-binding domain superfamily/Winged helix DNA-binding domain"/>
    <property type="match status" value="1"/>
</dbReference>
<dbReference type="PANTHER" id="PTHR30514:SF1">
    <property type="entry name" value="HTH-TYPE TRANSCRIPTIONAL REGULATOR HEXR-RELATED"/>
    <property type="match status" value="1"/>
</dbReference>
<sequence>MFLFQKVEETTMKYTDARHAVGEFIIREQGNLHKYTIGDIAERTYTSKATVTRFAKAMGYDGWREFMKDYIEEVRHENAHKSEIDWNFPFTEDDSDESIMENLKKLQIESINETADLIDRDVLNQAVSYLRAAKRIVIFGSSPNIYFGELMRRNLLSIGKVASVAIPGESGITAASMKEEDCAILISYSGNNPMKDPMDKISVLKKNHVKIIGITSGGDNFMRQQIPCVFSMASRERLYTKIGNFASEESLQYILNVLFSCLFARDYRNNKNYKIINSRALEQARHTLINDLKETKSERS</sequence>
<evidence type="ECO:0000313" key="6">
    <source>
        <dbReference type="EMBL" id="SDN27483.1"/>
    </source>
</evidence>
<feature type="domain" description="SIS" evidence="5">
    <location>
        <begin position="126"/>
        <end position="268"/>
    </location>
</feature>
<keyword evidence="1" id="KW-0805">Transcription regulation</keyword>
<protein>
    <submittedName>
        <fullName evidence="6">Transcriptional regulator, RpiR family</fullName>
    </submittedName>
</protein>
<dbReference type="GO" id="GO:0097367">
    <property type="term" value="F:carbohydrate derivative binding"/>
    <property type="evidence" value="ECO:0007669"/>
    <property type="project" value="InterPro"/>
</dbReference>
<keyword evidence="7" id="KW-1185">Reference proteome</keyword>
<evidence type="ECO:0000256" key="3">
    <source>
        <dbReference type="ARBA" id="ARBA00023163"/>
    </source>
</evidence>
<keyword evidence="2" id="KW-0238">DNA-binding</keyword>
<feature type="domain" description="HTH rpiR-type" evidence="4">
    <location>
        <begin position="1"/>
        <end position="77"/>
    </location>
</feature>
<evidence type="ECO:0000313" key="7">
    <source>
        <dbReference type="Proteomes" id="UP000187651"/>
    </source>
</evidence>
<dbReference type="EMBL" id="FNHZ01000010">
    <property type="protein sequence ID" value="SDN27483.1"/>
    <property type="molecule type" value="Genomic_DNA"/>
</dbReference>
<evidence type="ECO:0000259" key="5">
    <source>
        <dbReference type="PROSITE" id="PS51464"/>
    </source>
</evidence>
<proteinExistence type="predicted"/>
<keyword evidence="3" id="KW-0804">Transcription</keyword>
<dbReference type="SUPFAM" id="SSF53697">
    <property type="entry name" value="SIS domain"/>
    <property type="match status" value="1"/>
</dbReference>
<dbReference type="InterPro" id="IPR046348">
    <property type="entry name" value="SIS_dom_sf"/>
</dbReference>
<gene>
    <name evidence="6" type="ORF">SAMN05216544_2307</name>
</gene>
<dbReference type="InterPro" id="IPR000281">
    <property type="entry name" value="HTH_RpiR"/>
</dbReference>
<dbReference type="SUPFAM" id="SSF46689">
    <property type="entry name" value="Homeodomain-like"/>
    <property type="match status" value="1"/>
</dbReference>
<dbReference type="InterPro" id="IPR036388">
    <property type="entry name" value="WH-like_DNA-bd_sf"/>
</dbReference>
<dbReference type="RefSeq" id="WP_074522260.1">
    <property type="nucleotide sequence ID" value="NZ_FNHZ01000010.1"/>
</dbReference>
<dbReference type="PROSITE" id="PS51071">
    <property type="entry name" value="HTH_RPIR"/>
    <property type="match status" value="1"/>
</dbReference>
<dbReference type="Pfam" id="PF01418">
    <property type="entry name" value="HTH_6"/>
    <property type="match status" value="1"/>
</dbReference>
<reference evidence="7" key="1">
    <citation type="submission" date="2016-10" db="EMBL/GenBank/DDBJ databases">
        <authorList>
            <person name="Varghese N."/>
            <person name="Submissions S."/>
        </authorList>
    </citation>
    <scope>NUCLEOTIDE SEQUENCE [LARGE SCALE GENOMIC DNA]</scope>
    <source>
        <strain evidence="7">M83</strain>
    </source>
</reference>
<dbReference type="Gene3D" id="3.40.50.10490">
    <property type="entry name" value="Glucose-6-phosphate isomerase like protein, domain 1"/>
    <property type="match status" value="1"/>
</dbReference>
<dbReference type="CDD" id="cd05013">
    <property type="entry name" value="SIS_RpiR"/>
    <property type="match status" value="1"/>
</dbReference>